<gene>
    <name evidence="3" type="ORF">N7G274_002687</name>
</gene>
<organism evidence="3 4">
    <name type="scientific">Stereocaulon virgatum</name>
    <dbReference type="NCBI Taxonomy" id="373712"/>
    <lineage>
        <taxon>Eukaryota</taxon>
        <taxon>Fungi</taxon>
        <taxon>Dikarya</taxon>
        <taxon>Ascomycota</taxon>
        <taxon>Pezizomycotina</taxon>
        <taxon>Lecanoromycetes</taxon>
        <taxon>OSLEUM clade</taxon>
        <taxon>Lecanoromycetidae</taxon>
        <taxon>Lecanorales</taxon>
        <taxon>Lecanorineae</taxon>
        <taxon>Stereocaulaceae</taxon>
        <taxon>Stereocaulon</taxon>
    </lineage>
</organism>
<proteinExistence type="predicted"/>
<protein>
    <submittedName>
        <fullName evidence="3">Uncharacterized protein</fullName>
    </submittedName>
</protein>
<feature type="compositionally biased region" description="Basic and acidic residues" evidence="2">
    <location>
        <begin position="654"/>
        <end position="722"/>
    </location>
</feature>
<feature type="region of interest" description="Disordered" evidence="2">
    <location>
        <begin position="218"/>
        <end position="244"/>
    </location>
</feature>
<accession>A0ABR4AJS0</accession>
<feature type="coiled-coil region" evidence="1">
    <location>
        <begin position="484"/>
        <end position="511"/>
    </location>
</feature>
<evidence type="ECO:0000256" key="1">
    <source>
        <dbReference type="SAM" id="Coils"/>
    </source>
</evidence>
<evidence type="ECO:0000256" key="2">
    <source>
        <dbReference type="SAM" id="MobiDB-lite"/>
    </source>
</evidence>
<sequence>MDSSKSSGSYFGYKLVRADLLSQLQTKLHAADAQIEQLRGQIAQNIHNFDEEQTAHAATKRELEAAVGAKDQQYNEYHNIFESLDDQASKDREKIVEQASQIKELQAQNNPHPFHWLEPPSLETQFQDSREKVQDLTVKLQREIDYRDEVMVKARKFERNLEDVKVELRKAYKYISKMKKRFNISPRTAKEIADIEDDSEKLKVQILINNNLRASMGQRKPNADTIRKHTSPCSPSLQSRMTRVKKTSQKSANVWLDVCAKFEMFRELQRACDQQLDEKDRTIGQLQANVDRQDNEIGDMRSQMSTLQAIESTHSHCKDGLDAQISQNAIHQTTIKRMRDSADKLTKQVKAQKDRQTEQDNVISGLRKDAQEHKTSLDEAQTRIADLEQEIEEAKISLSDCQTKLDEAEGNATELEKAQKELHIKGKALEDLQDVHLRCSQQSATEAMDVDPTVCTTPKNNDQLEPMDVDSAQRNTNVNPISACEDHERQIKELEDRCNALSSKISDQQATISEVVMEDASDSVQEVRRVAENEKGLLQSQLVNEQFEHSVTRGKLRRKERELSEWLEKRSATGKQPENETEKSKRLQKQERDLVIRLGKIKDQEEQLERREAGLPPVLLDHRMTGQPQSVTDAMHELEQQQMRKKVNDAEKNFKTLKTGFDREKKARQDDADKHKDELQKEGIKHAEACRSLNDRIKDLERRLKQAARDQEAESEKPKEELPNVTLSKSQKEPGKVGGQNEDAEMGEGGGADDKFVAEDITVAGEGSAARQGSDAEEGPTAGGAQSVLSKRKNAPDENERDEGSMKEVSHKRCKVDTNGTSTAPTTRGGLSSHVAMMQGNANTPALGQNNASVDMDPGHVQDDAFVDFFSGELGSRQPLSVSDAALAQRMLNEQRARNAMIREGKKPERRQL</sequence>
<name>A0ABR4AJS0_9LECA</name>
<feature type="coiled-coil region" evidence="1">
    <location>
        <begin position="276"/>
        <end position="303"/>
    </location>
</feature>
<feature type="coiled-coil region" evidence="1">
    <location>
        <begin position="335"/>
        <end position="435"/>
    </location>
</feature>
<keyword evidence="4" id="KW-1185">Reference proteome</keyword>
<feature type="compositionally biased region" description="Basic and acidic residues" evidence="2">
    <location>
        <begin position="794"/>
        <end position="811"/>
    </location>
</feature>
<keyword evidence="1" id="KW-0175">Coiled coil</keyword>
<feature type="compositionally biased region" description="Polar residues" evidence="2">
    <location>
        <begin position="818"/>
        <end position="830"/>
    </location>
</feature>
<feature type="region of interest" description="Disordered" evidence="2">
    <location>
        <begin position="654"/>
        <end position="831"/>
    </location>
</feature>
<feature type="region of interest" description="Disordered" evidence="2">
    <location>
        <begin position="567"/>
        <end position="587"/>
    </location>
</feature>
<evidence type="ECO:0000313" key="4">
    <source>
        <dbReference type="Proteomes" id="UP001590950"/>
    </source>
</evidence>
<reference evidence="3 4" key="1">
    <citation type="submission" date="2024-09" db="EMBL/GenBank/DDBJ databases">
        <title>Rethinking Asexuality: The Enigmatic Case of Functional Sexual Genes in Lepraria (Stereocaulaceae).</title>
        <authorList>
            <person name="Doellman M."/>
            <person name="Sun Y."/>
            <person name="Barcenas-Pena A."/>
            <person name="Lumbsch H.T."/>
            <person name="Grewe F."/>
        </authorList>
    </citation>
    <scope>NUCLEOTIDE SEQUENCE [LARGE SCALE GENOMIC DNA]</scope>
    <source>
        <strain evidence="3 4">Mercado 3170</strain>
    </source>
</reference>
<dbReference type="EMBL" id="JBEFKJ010000008">
    <property type="protein sequence ID" value="KAL2044912.1"/>
    <property type="molecule type" value="Genomic_DNA"/>
</dbReference>
<dbReference type="Proteomes" id="UP001590950">
    <property type="component" value="Unassembled WGS sequence"/>
</dbReference>
<evidence type="ECO:0000313" key="3">
    <source>
        <dbReference type="EMBL" id="KAL2044912.1"/>
    </source>
</evidence>
<feature type="compositionally biased region" description="Polar residues" evidence="2">
    <location>
        <begin position="231"/>
        <end position="241"/>
    </location>
</feature>
<comment type="caution">
    <text evidence="3">The sequence shown here is derived from an EMBL/GenBank/DDBJ whole genome shotgun (WGS) entry which is preliminary data.</text>
</comment>